<keyword evidence="3" id="KW-1185">Reference proteome</keyword>
<accession>G6XFE6</accession>
<organism evidence="2 3">
    <name type="scientific">Gluconobacter morbifer G707</name>
    <dbReference type="NCBI Taxonomy" id="1088869"/>
    <lineage>
        <taxon>Bacteria</taxon>
        <taxon>Pseudomonadati</taxon>
        <taxon>Pseudomonadota</taxon>
        <taxon>Alphaproteobacteria</taxon>
        <taxon>Acetobacterales</taxon>
        <taxon>Acetobacteraceae</taxon>
        <taxon>Gluconobacter</taxon>
    </lineage>
</organism>
<comment type="caution">
    <text evidence="2">The sequence shown here is derived from an EMBL/GenBank/DDBJ whole genome shotgun (WGS) entry which is preliminary data.</text>
</comment>
<reference evidence="2 3" key="1">
    <citation type="submission" date="2011-10" db="EMBL/GenBank/DDBJ databases">
        <title>Genome sequence of Gluconobacter morbifer G707, isolated from Drosophila gut.</title>
        <authorList>
            <person name="Lee W.-J."/>
            <person name="Kim E.-K."/>
        </authorList>
    </citation>
    <scope>NUCLEOTIDE SEQUENCE [LARGE SCALE GENOMIC DNA]</scope>
    <source>
        <strain evidence="2 3">G707</strain>
    </source>
</reference>
<evidence type="ECO:0000313" key="3">
    <source>
        <dbReference type="Proteomes" id="UP000004949"/>
    </source>
</evidence>
<sequence>MDQEGLCKKPDLATVPQQTSANGIQRPSRPAFTTPAPAGSPGTDDPPGTLAIRPGKLGHCTMLPALSHDRRPK</sequence>
<protein>
    <submittedName>
        <fullName evidence="2">Uncharacterized protein</fullName>
    </submittedName>
</protein>
<gene>
    <name evidence="2" type="ORF">GMO_02110</name>
</gene>
<evidence type="ECO:0000313" key="2">
    <source>
        <dbReference type="EMBL" id="EHH68904.1"/>
    </source>
</evidence>
<dbReference type="STRING" id="1088869.GMO_02110"/>
<name>G6XFE6_9PROT</name>
<evidence type="ECO:0000256" key="1">
    <source>
        <dbReference type="SAM" id="MobiDB-lite"/>
    </source>
</evidence>
<dbReference type="EMBL" id="AGQV01000001">
    <property type="protein sequence ID" value="EHH68904.1"/>
    <property type="molecule type" value="Genomic_DNA"/>
</dbReference>
<dbReference type="AlphaFoldDB" id="G6XFE6"/>
<dbReference type="PATRIC" id="fig|1088869.3.peg.212"/>
<feature type="compositionally biased region" description="Basic and acidic residues" evidence="1">
    <location>
        <begin position="1"/>
        <end position="11"/>
    </location>
</feature>
<feature type="compositionally biased region" description="Polar residues" evidence="1">
    <location>
        <begin position="15"/>
        <end position="25"/>
    </location>
</feature>
<feature type="region of interest" description="Disordered" evidence="1">
    <location>
        <begin position="1"/>
        <end position="73"/>
    </location>
</feature>
<dbReference type="Proteomes" id="UP000004949">
    <property type="component" value="Unassembled WGS sequence"/>
</dbReference>
<proteinExistence type="predicted"/>